<evidence type="ECO:0000313" key="1">
    <source>
        <dbReference type="EMBL" id="MBX63080.1"/>
    </source>
</evidence>
<sequence length="48" mass="5391">MVITKGIRGLARNKKHQCIAKENCNIATYPSKLIVNYQAALTSRVFQV</sequence>
<protein>
    <submittedName>
        <fullName evidence="1">Uncharacterized protein</fullName>
    </submittedName>
</protein>
<name>A0A2P2Q7Y9_RHIMU</name>
<reference evidence="1" key="1">
    <citation type="submission" date="2018-02" db="EMBL/GenBank/DDBJ databases">
        <title>Rhizophora mucronata_Transcriptome.</title>
        <authorList>
            <person name="Meera S.P."/>
            <person name="Sreeshan A."/>
            <person name="Augustine A."/>
        </authorList>
    </citation>
    <scope>NUCLEOTIDE SEQUENCE</scope>
    <source>
        <tissue evidence="1">Leaf</tissue>
    </source>
</reference>
<accession>A0A2P2Q7Y9</accession>
<proteinExistence type="predicted"/>
<dbReference type="EMBL" id="GGEC01082596">
    <property type="protein sequence ID" value="MBX63080.1"/>
    <property type="molecule type" value="Transcribed_RNA"/>
</dbReference>
<organism evidence="1">
    <name type="scientific">Rhizophora mucronata</name>
    <name type="common">Asiatic mangrove</name>
    <dbReference type="NCBI Taxonomy" id="61149"/>
    <lineage>
        <taxon>Eukaryota</taxon>
        <taxon>Viridiplantae</taxon>
        <taxon>Streptophyta</taxon>
        <taxon>Embryophyta</taxon>
        <taxon>Tracheophyta</taxon>
        <taxon>Spermatophyta</taxon>
        <taxon>Magnoliopsida</taxon>
        <taxon>eudicotyledons</taxon>
        <taxon>Gunneridae</taxon>
        <taxon>Pentapetalae</taxon>
        <taxon>rosids</taxon>
        <taxon>fabids</taxon>
        <taxon>Malpighiales</taxon>
        <taxon>Rhizophoraceae</taxon>
        <taxon>Rhizophora</taxon>
    </lineage>
</organism>
<dbReference type="AlphaFoldDB" id="A0A2P2Q7Y9"/>